<evidence type="ECO:0000313" key="1">
    <source>
        <dbReference type="EMBL" id="KAJ1198162.1"/>
    </source>
</evidence>
<feature type="non-terminal residue" evidence="1">
    <location>
        <position position="52"/>
    </location>
</feature>
<organism evidence="1 2">
    <name type="scientific">Pleurodeles waltl</name>
    <name type="common">Iberian ribbed newt</name>
    <dbReference type="NCBI Taxonomy" id="8319"/>
    <lineage>
        <taxon>Eukaryota</taxon>
        <taxon>Metazoa</taxon>
        <taxon>Chordata</taxon>
        <taxon>Craniata</taxon>
        <taxon>Vertebrata</taxon>
        <taxon>Euteleostomi</taxon>
        <taxon>Amphibia</taxon>
        <taxon>Batrachia</taxon>
        <taxon>Caudata</taxon>
        <taxon>Salamandroidea</taxon>
        <taxon>Salamandridae</taxon>
        <taxon>Pleurodelinae</taxon>
        <taxon>Pleurodeles</taxon>
    </lineage>
</organism>
<sequence>MVEDCRVPRISDARDALLITGARDSSACETQGGGALKSTAIEQTEITRRKGV</sequence>
<name>A0AAV7VBM1_PLEWA</name>
<accession>A0AAV7VBM1</accession>
<proteinExistence type="predicted"/>
<dbReference type="Proteomes" id="UP001066276">
    <property type="component" value="Chromosome 2_1"/>
</dbReference>
<reference evidence="1" key="1">
    <citation type="journal article" date="2022" name="bioRxiv">
        <title>Sequencing and chromosome-scale assembly of the giantPleurodeles waltlgenome.</title>
        <authorList>
            <person name="Brown T."/>
            <person name="Elewa A."/>
            <person name="Iarovenko S."/>
            <person name="Subramanian E."/>
            <person name="Araus A.J."/>
            <person name="Petzold A."/>
            <person name="Susuki M."/>
            <person name="Suzuki K.-i.T."/>
            <person name="Hayashi T."/>
            <person name="Toyoda A."/>
            <person name="Oliveira C."/>
            <person name="Osipova E."/>
            <person name="Leigh N.D."/>
            <person name="Simon A."/>
            <person name="Yun M.H."/>
        </authorList>
    </citation>
    <scope>NUCLEOTIDE SEQUENCE</scope>
    <source>
        <strain evidence="1">20211129_DDA</strain>
        <tissue evidence="1">Liver</tissue>
    </source>
</reference>
<evidence type="ECO:0000313" key="2">
    <source>
        <dbReference type="Proteomes" id="UP001066276"/>
    </source>
</evidence>
<protein>
    <submittedName>
        <fullName evidence="1">Uncharacterized protein</fullName>
    </submittedName>
</protein>
<comment type="caution">
    <text evidence="1">The sequence shown here is derived from an EMBL/GenBank/DDBJ whole genome shotgun (WGS) entry which is preliminary data.</text>
</comment>
<gene>
    <name evidence="1" type="ORF">NDU88_002006</name>
</gene>
<keyword evidence="2" id="KW-1185">Reference proteome</keyword>
<dbReference type="AlphaFoldDB" id="A0AAV7VBM1"/>
<dbReference type="EMBL" id="JANPWB010000003">
    <property type="protein sequence ID" value="KAJ1198162.1"/>
    <property type="molecule type" value="Genomic_DNA"/>
</dbReference>